<evidence type="ECO:0000313" key="2">
    <source>
        <dbReference type="Proteomes" id="UP000295106"/>
    </source>
</evidence>
<gene>
    <name evidence="1" type="ORF">EV684_11489</name>
</gene>
<sequence>MGHAAARLSAERPKGAFLKLLCDLTRVNMLASYTLVPTMSFPCPSVLDLRGVAPAERHALVFGRLAELAAGSCGSEGRCGG</sequence>
<evidence type="ECO:0000313" key="1">
    <source>
        <dbReference type="EMBL" id="TCO99792.1"/>
    </source>
</evidence>
<name>A0A4R2MKU0_RUBGE</name>
<reference evidence="1 2" key="1">
    <citation type="submission" date="2019-03" db="EMBL/GenBank/DDBJ databases">
        <title>Genomic Encyclopedia of Type Strains, Phase IV (KMG-IV): sequencing the most valuable type-strain genomes for metagenomic binning, comparative biology and taxonomic classification.</title>
        <authorList>
            <person name="Goeker M."/>
        </authorList>
    </citation>
    <scope>NUCLEOTIDE SEQUENCE [LARGE SCALE GENOMIC DNA]</scope>
    <source>
        <strain evidence="1 2">DSM 1709</strain>
    </source>
</reference>
<dbReference type="EMBL" id="SLXD01000014">
    <property type="protein sequence ID" value="TCO99792.1"/>
    <property type="molecule type" value="Genomic_DNA"/>
</dbReference>
<accession>A0A4R2MKU0</accession>
<dbReference type="Proteomes" id="UP000295106">
    <property type="component" value="Unassembled WGS sequence"/>
</dbReference>
<organism evidence="1 2">
    <name type="scientific">Rubrivivax gelatinosus</name>
    <name type="common">Rhodocyclus gelatinosus</name>
    <name type="synonym">Rhodopseudomonas gelatinosa</name>
    <dbReference type="NCBI Taxonomy" id="28068"/>
    <lineage>
        <taxon>Bacteria</taxon>
        <taxon>Pseudomonadati</taxon>
        <taxon>Pseudomonadota</taxon>
        <taxon>Betaproteobacteria</taxon>
        <taxon>Burkholderiales</taxon>
        <taxon>Sphaerotilaceae</taxon>
        <taxon>Rubrivivax</taxon>
    </lineage>
</organism>
<proteinExistence type="predicted"/>
<comment type="caution">
    <text evidence="1">The sequence shown here is derived from an EMBL/GenBank/DDBJ whole genome shotgun (WGS) entry which is preliminary data.</text>
</comment>
<dbReference type="AlphaFoldDB" id="A0A4R2MKU0"/>
<protein>
    <submittedName>
        <fullName evidence="1">Uncharacterized protein DUF2249</fullName>
    </submittedName>
</protein>